<reference evidence="17" key="1">
    <citation type="journal article" date="2022" name="ISME J.">
        <title>Identification of active gaseous-alkane degraders at natural gas seeps.</title>
        <authorList>
            <person name="Farhan Ul Haque M."/>
            <person name="Hernandez M."/>
            <person name="Crombie A.T."/>
            <person name="Murrell J.C."/>
        </authorList>
    </citation>
    <scope>NUCLEOTIDE SEQUENCE</scope>
    <source>
        <strain evidence="17">PC2</strain>
    </source>
</reference>
<evidence type="ECO:0000256" key="3">
    <source>
        <dbReference type="ARBA" id="ARBA00004141"/>
    </source>
</evidence>
<evidence type="ECO:0000256" key="15">
    <source>
        <dbReference type="ARBA" id="ARBA00023136"/>
    </source>
</evidence>
<dbReference type="EMBL" id="JAIVFP010000001">
    <property type="protein sequence ID" value="MCI4682117.1"/>
    <property type="molecule type" value="Genomic_DNA"/>
</dbReference>
<evidence type="ECO:0000256" key="1">
    <source>
        <dbReference type="ARBA" id="ARBA00001971"/>
    </source>
</evidence>
<gene>
    <name evidence="17" type="primary">sdhD</name>
    <name evidence="17" type="ORF">K2U94_04950</name>
</gene>
<dbReference type="Proteomes" id="UP001139104">
    <property type="component" value="Unassembled WGS sequence"/>
</dbReference>
<keyword evidence="12" id="KW-0249">Electron transport</keyword>
<keyword evidence="18" id="KW-1185">Reference proteome</keyword>
<comment type="subcellular location">
    <subcellularLocation>
        <location evidence="3">Membrane</location>
        <topology evidence="3">Multi-pass membrane protein</topology>
    </subcellularLocation>
</comment>
<feature type="transmembrane region" description="Helical" evidence="16">
    <location>
        <begin position="61"/>
        <end position="83"/>
    </location>
</feature>
<evidence type="ECO:0000313" key="17">
    <source>
        <dbReference type="EMBL" id="MCI4682117.1"/>
    </source>
</evidence>
<keyword evidence="15 16" id="KW-0472">Membrane</keyword>
<evidence type="ECO:0000256" key="5">
    <source>
        <dbReference type="ARBA" id="ARBA00011558"/>
    </source>
</evidence>
<evidence type="ECO:0000256" key="10">
    <source>
        <dbReference type="ARBA" id="ARBA00022692"/>
    </source>
</evidence>
<comment type="function">
    <text evidence="2">Membrane-anchoring subunit of succinate dehydrogenase (SDH).</text>
</comment>
<dbReference type="InterPro" id="IPR034804">
    <property type="entry name" value="SQR/QFR_C/D"/>
</dbReference>
<sequence>MNQKATLQTPRSRVKYLGSAKSGTHHVWMMRLTSFALLPLTIAFIVVVLSLAGRDFQSARIFLGSPFPSILMLLFVGVGVYHMTLGMQVIIEDYIHVERTKSLALMANICFGLLMGAALVYAVLRLSFT</sequence>
<dbReference type="CDD" id="cd03495">
    <property type="entry name" value="SQR_TypeC_SdhD_like"/>
    <property type="match status" value="1"/>
</dbReference>
<dbReference type="Pfam" id="PF01127">
    <property type="entry name" value="Sdh_cyt"/>
    <property type="match status" value="1"/>
</dbReference>
<evidence type="ECO:0000313" key="18">
    <source>
        <dbReference type="Proteomes" id="UP001139104"/>
    </source>
</evidence>
<comment type="caution">
    <text evidence="17">The sequence shown here is derived from an EMBL/GenBank/DDBJ whole genome shotgun (WGS) entry which is preliminary data.</text>
</comment>
<comment type="pathway">
    <text evidence="4">Carbohydrate metabolism; tricarboxylic acid cycle.</text>
</comment>
<comment type="cofactor">
    <cofactor evidence="1">
        <name>heme</name>
        <dbReference type="ChEBI" id="CHEBI:30413"/>
    </cofactor>
</comment>
<evidence type="ECO:0000256" key="4">
    <source>
        <dbReference type="ARBA" id="ARBA00005163"/>
    </source>
</evidence>
<dbReference type="InterPro" id="IPR014312">
    <property type="entry name" value="Succ_DH_anchor"/>
</dbReference>
<organism evidence="17 18">
    <name type="scientific">Candidatus Rhodoblastus alkanivorans</name>
    <dbReference type="NCBI Taxonomy" id="2954117"/>
    <lineage>
        <taxon>Bacteria</taxon>
        <taxon>Pseudomonadati</taxon>
        <taxon>Pseudomonadota</taxon>
        <taxon>Alphaproteobacteria</taxon>
        <taxon>Hyphomicrobiales</taxon>
        <taxon>Rhodoblastaceae</taxon>
        <taxon>Rhodoblastus</taxon>
    </lineage>
</organism>
<keyword evidence="11" id="KW-0479">Metal-binding</keyword>
<dbReference type="NCBIfam" id="TIGR02968">
    <property type="entry name" value="succ_dehyd_anc"/>
    <property type="match status" value="1"/>
</dbReference>
<comment type="subunit">
    <text evidence="5">Part of an enzyme complex containing four subunits: a flavoprotein, an iron-sulfur protein, plus two membrane-anchoring proteins, SdhC and SdhD.</text>
</comment>
<evidence type="ECO:0000256" key="2">
    <source>
        <dbReference type="ARBA" id="ARBA00004050"/>
    </source>
</evidence>
<evidence type="ECO:0000256" key="6">
    <source>
        <dbReference type="ARBA" id="ARBA00019425"/>
    </source>
</evidence>
<evidence type="ECO:0000256" key="12">
    <source>
        <dbReference type="ARBA" id="ARBA00022982"/>
    </source>
</evidence>
<name>A0ABS9Z668_9HYPH</name>
<keyword evidence="14" id="KW-0408">Iron</keyword>
<dbReference type="SUPFAM" id="SSF81343">
    <property type="entry name" value="Fumarate reductase respiratory complex transmembrane subunits"/>
    <property type="match status" value="1"/>
</dbReference>
<keyword evidence="7" id="KW-0813">Transport</keyword>
<keyword evidence="13 16" id="KW-1133">Transmembrane helix</keyword>
<keyword evidence="9" id="KW-0349">Heme</keyword>
<keyword evidence="8" id="KW-0816">Tricarboxylic acid cycle</keyword>
<evidence type="ECO:0000256" key="9">
    <source>
        <dbReference type="ARBA" id="ARBA00022617"/>
    </source>
</evidence>
<dbReference type="InterPro" id="IPR000701">
    <property type="entry name" value="SuccDH_FuR_B_TM-su"/>
</dbReference>
<evidence type="ECO:0000256" key="7">
    <source>
        <dbReference type="ARBA" id="ARBA00022448"/>
    </source>
</evidence>
<protein>
    <recommendedName>
        <fullName evidence="6">Succinate dehydrogenase hydrophobic membrane anchor subunit</fullName>
    </recommendedName>
</protein>
<feature type="transmembrane region" description="Helical" evidence="16">
    <location>
        <begin position="28"/>
        <end position="49"/>
    </location>
</feature>
<keyword evidence="10 16" id="KW-0812">Transmembrane</keyword>
<dbReference type="RefSeq" id="WP_243066148.1">
    <property type="nucleotide sequence ID" value="NZ_JAIVFK010000002.1"/>
</dbReference>
<proteinExistence type="predicted"/>
<evidence type="ECO:0000256" key="13">
    <source>
        <dbReference type="ARBA" id="ARBA00022989"/>
    </source>
</evidence>
<accession>A0ABS9Z668</accession>
<evidence type="ECO:0000256" key="8">
    <source>
        <dbReference type="ARBA" id="ARBA00022532"/>
    </source>
</evidence>
<evidence type="ECO:0000256" key="16">
    <source>
        <dbReference type="SAM" id="Phobius"/>
    </source>
</evidence>
<evidence type="ECO:0000256" key="14">
    <source>
        <dbReference type="ARBA" id="ARBA00023004"/>
    </source>
</evidence>
<dbReference type="Gene3D" id="1.20.1300.10">
    <property type="entry name" value="Fumarate reductase/succinate dehydrogenase, transmembrane subunit"/>
    <property type="match status" value="1"/>
</dbReference>
<feature type="transmembrane region" description="Helical" evidence="16">
    <location>
        <begin position="103"/>
        <end position="124"/>
    </location>
</feature>
<evidence type="ECO:0000256" key="11">
    <source>
        <dbReference type="ARBA" id="ARBA00022723"/>
    </source>
</evidence>